<dbReference type="GeneID" id="94826602"/>
<keyword evidence="4 6" id="KW-0862">Zinc</keyword>
<dbReference type="InterPro" id="IPR026590">
    <property type="entry name" value="Ssirtuin_cat_dom"/>
</dbReference>
<dbReference type="Pfam" id="PF02146">
    <property type="entry name" value="SIR2"/>
    <property type="match status" value="1"/>
</dbReference>
<feature type="binding site" evidence="9 10">
    <location>
        <position position="167"/>
    </location>
    <ligand>
        <name>Zn(2+)</name>
        <dbReference type="ChEBI" id="CHEBI:29105"/>
    </ligand>
</feature>
<dbReference type="VEuPathDB" id="TrichDB:TRFO_04439"/>
<keyword evidence="5 6" id="KW-0520">NAD</keyword>
<dbReference type="Gene3D" id="3.40.50.1220">
    <property type="entry name" value="TPP-binding domain"/>
    <property type="match status" value="1"/>
</dbReference>
<sequence length="305" mass="34095">MTEDRKLKSFDIEGIADYIKNGKAKKIVLMTGAGISVGAGIPDFRSIGTGLYSQLEKYHLPNPTDVFTLSYFDEHPEPFFDLVGSLLPGNSKPTAVHYFGKLLDQKGLLLRQFTQNIDGLERTAGIPPDHIVESHGTFFTAHCRKCNHEYELEDIRADLQTGKVLHCKEEGCDGIVKPDVVFFQENLPNRFRECARTDLGAADLLIIIGTSLKVYPFAGLTAMVKDDVPRVLINNDKVAQYSEEVEVIDGVEYKVQPKNFRALLRYDHATNSRDVYLGGDCQETIKQLAELLGWKDELDALIKSA</sequence>
<feature type="domain" description="Deacetylase sirtuin-type" evidence="11">
    <location>
        <begin position="5"/>
        <end position="295"/>
    </location>
</feature>
<protein>
    <recommendedName>
        <fullName evidence="6">NAD-dependent protein deacetylase</fullName>
        <ecNumber evidence="6">2.3.1.286</ecNumber>
    </recommendedName>
</protein>
<dbReference type="GO" id="GO:0008270">
    <property type="term" value="F:zinc ion binding"/>
    <property type="evidence" value="ECO:0007669"/>
    <property type="project" value="UniProtKB-UniRule"/>
</dbReference>
<evidence type="ECO:0000256" key="5">
    <source>
        <dbReference type="ARBA" id="ARBA00023027"/>
    </source>
</evidence>
<feature type="binding site" evidence="8">
    <location>
        <begin position="234"/>
        <end position="236"/>
    </location>
    <ligand>
        <name>NAD(+)</name>
        <dbReference type="ChEBI" id="CHEBI:57540"/>
    </ligand>
</feature>
<feature type="binding site" evidence="8">
    <location>
        <position position="281"/>
    </location>
    <ligand>
        <name>NAD(+)</name>
        <dbReference type="ChEBI" id="CHEBI:57540"/>
    </ligand>
</feature>
<dbReference type="InterPro" id="IPR017328">
    <property type="entry name" value="Sirtuin_class_I"/>
</dbReference>
<comment type="catalytic activity">
    <reaction evidence="6">
        <text>N(6)-acetyl-L-lysyl-[protein] + NAD(+) + H2O = 2''-O-acetyl-ADP-D-ribose + nicotinamide + L-lysyl-[protein]</text>
        <dbReference type="Rhea" id="RHEA:43636"/>
        <dbReference type="Rhea" id="RHEA-COMP:9752"/>
        <dbReference type="Rhea" id="RHEA-COMP:10731"/>
        <dbReference type="ChEBI" id="CHEBI:15377"/>
        <dbReference type="ChEBI" id="CHEBI:17154"/>
        <dbReference type="ChEBI" id="CHEBI:29969"/>
        <dbReference type="ChEBI" id="CHEBI:57540"/>
        <dbReference type="ChEBI" id="CHEBI:61930"/>
        <dbReference type="ChEBI" id="CHEBI:83767"/>
        <dbReference type="EC" id="2.3.1.286"/>
    </reaction>
</comment>
<feature type="binding site" evidence="8">
    <location>
        <begin position="43"/>
        <end position="45"/>
    </location>
    <ligand>
        <name>NAD(+)</name>
        <dbReference type="ChEBI" id="CHEBI:57540"/>
    </ligand>
</feature>
<accession>A0A1J4KJ90</accession>
<evidence type="ECO:0000259" key="11">
    <source>
        <dbReference type="PROSITE" id="PS50305"/>
    </source>
</evidence>
<comment type="cofactor">
    <cofactor evidence="9">
        <name>Zn(2+)</name>
        <dbReference type="ChEBI" id="CHEBI:29105"/>
    </cofactor>
    <text evidence="9">Binds 1 zinc ion per subunit.</text>
</comment>
<evidence type="ECO:0000256" key="4">
    <source>
        <dbReference type="ARBA" id="ARBA00022833"/>
    </source>
</evidence>
<feature type="binding site" evidence="8">
    <location>
        <begin position="210"/>
        <end position="211"/>
    </location>
    <ligand>
        <name>NAD(+)</name>
        <dbReference type="ChEBI" id="CHEBI:57540"/>
    </ligand>
</feature>
<comment type="caution">
    <text evidence="12">The sequence shown here is derived from an EMBL/GenBank/DDBJ whole genome shotgun (WGS) entry which is preliminary data.</text>
</comment>
<dbReference type="GO" id="GO:0017136">
    <property type="term" value="F:histone deacetylase activity, NAD-dependent"/>
    <property type="evidence" value="ECO:0007669"/>
    <property type="project" value="InterPro"/>
</dbReference>
<dbReference type="SUPFAM" id="SSF52467">
    <property type="entry name" value="DHS-like NAD/FAD-binding domain"/>
    <property type="match status" value="1"/>
</dbReference>
<reference evidence="12" key="1">
    <citation type="submission" date="2016-10" db="EMBL/GenBank/DDBJ databases">
        <authorList>
            <person name="Benchimol M."/>
            <person name="Almeida L.G."/>
            <person name="Vasconcelos A.T."/>
            <person name="Perreira-Neves A."/>
            <person name="Rosa I.A."/>
            <person name="Tasca T."/>
            <person name="Bogo M.R."/>
            <person name="de Souza W."/>
        </authorList>
    </citation>
    <scope>NUCLEOTIDE SEQUENCE [LARGE SCALE GENOMIC DNA]</scope>
    <source>
        <strain evidence="12">K</strain>
    </source>
</reference>
<dbReference type="EC" id="2.3.1.286" evidence="6"/>
<dbReference type="AlphaFoldDB" id="A0A1J4KJ90"/>
<evidence type="ECO:0000313" key="13">
    <source>
        <dbReference type="Proteomes" id="UP000179807"/>
    </source>
</evidence>
<dbReference type="GO" id="GO:0005634">
    <property type="term" value="C:nucleus"/>
    <property type="evidence" value="ECO:0007669"/>
    <property type="project" value="TreeGrafter"/>
</dbReference>
<keyword evidence="3 6" id="KW-0479">Metal-binding</keyword>
<dbReference type="EMBL" id="MLAK01000627">
    <property type="protein sequence ID" value="OHT09892.1"/>
    <property type="molecule type" value="Genomic_DNA"/>
</dbReference>
<keyword evidence="2 6" id="KW-0808">Transferase</keyword>
<keyword evidence="13" id="KW-1185">Reference proteome</keyword>
<dbReference type="InterPro" id="IPR050134">
    <property type="entry name" value="NAD-dep_sirtuin_deacylases"/>
</dbReference>
<evidence type="ECO:0000256" key="9">
    <source>
        <dbReference type="PIRSR" id="PIRSR037938-3"/>
    </source>
</evidence>
<dbReference type="PANTHER" id="PTHR11085">
    <property type="entry name" value="NAD-DEPENDENT PROTEIN DEACYLASE SIRTUIN-5, MITOCHONDRIAL-RELATED"/>
    <property type="match status" value="1"/>
</dbReference>
<evidence type="ECO:0000256" key="3">
    <source>
        <dbReference type="ARBA" id="ARBA00022723"/>
    </source>
</evidence>
<dbReference type="RefSeq" id="XP_068363028.1">
    <property type="nucleotide sequence ID" value="XM_068491898.1"/>
</dbReference>
<evidence type="ECO:0000256" key="10">
    <source>
        <dbReference type="PROSITE-ProRule" id="PRU00236"/>
    </source>
</evidence>
<feature type="binding site" evidence="9 10">
    <location>
        <position position="172"/>
    </location>
    <ligand>
        <name>Zn(2+)</name>
        <dbReference type="ChEBI" id="CHEBI:29105"/>
    </ligand>
</feature>
<evidence type="ECO:0000256" key="6">
    <source>
        <dbReference type="PIRNR" id="PIRNR037938"/>
    </source>
</evidence>
<feature type="binding site" evidence="8">
    <location>
        <begin position="115"/>
        <end position="118"/>
    </location>
    <ligand>
        <name>NAD(+)</name>
        <dbReference type="ChEBI" id="CHEBI:57540"/>
    </ligand>
</feature>
<dbReference type="Gene3D" id="3.30.1600.10">
    <property type="entry name" value="SIR2/SIRT2 'Small Domain"/>
    <property type="match status" value="1"/>
</dbReference>
<evidence type="ECO:0000313" key="12">
    <source>
        <dbReference type="EMBL" id="OHT09892.1"/>
    </source>
</evidence>
<comment type="similarity">
    <text evidence="1 6">Belongs to the sirtuin family. Class I subfamily.</text>
</comment>
<dbReference type="PIRSF" id="PIRSF037938">
    <property type="entry name" value="SIR2_euk"/>
    <property type="match status" value="1"/>
</dbReference>
<feature type="binding site" evidence="9 10">
    <location>
        <position position="143"/>
    </location>
    <ligand>
        <name>Zn(2+)</name>
        <dbReference type="ChEBI" id="CHEBI:29105"/>
    </ligand>
</feature>
<dbReference type="InterPro" id="IPR029035">
    <property type="entry name" value="DHS-like_NAD/FAD-binding_dom"/>
</dbReference>
<proteinExistence type="inferred from homology"/>
<dbReference type="PANTHER" id="PTHR11085:SF6">
    <property type="entry name" value="NAD-DEPENDENT PROTEIN DEACETYLASE SIRTUIN-2"/>
    <property type="match status" value="1"/>
</dbReference>
<evidence type="ECO:0000256" key="2">
    <source>
        <dbReference type="ARBA" id="ARBA00022679"/>
    </source>
</evidence>
<evidence type="ECO:0000256" key="8">
    <source>
        <dbReference type="PIRSR" id="PIRSR037938-2"/>
    </source>
</evidence>
<feature type="binding site" evidence="9 10">
    <location>
        <position position="146"/>
    </location>
    <ligand>
        <name>Zn(2+)</name>
        <dbReference type="ChEBI" id="CHEBI:29105"/>
    </ligand>
</feature>
<feature type="active site" description="Proton acceptor" evidence="7 10">
    <location>
        <position position="135"/>
    </location>
</feature>
<dbReference type="PROSITE" id="PS50305">
    <property type="entry name" value="SIRTUIN"/>
    <property type="match status" value="1"/>
</dbReference>
<organism evidence="12 13">
    <name type="scientific">Tritrichomonas foetus</name>
    <dbReference type="NCBI Taxonomy" id="1144522"/>
    <lineage>
        <taxon>Eukaryota</taxon>
        <taxon>Metamonada</taxon>
        <taxon>Parabasalia</taxon>
        <taxon>Tritrichomonadida</taxon>
        <taxon>Tritrichomonadidae</taxon>
        <taxon>Tritrichomonas</taxon>
    </lineage>
</organism>
<evidence type="ECO:0000256" key="7">
    <source>
        <dbReference type="PIRSR" id="PIRSR037938-1"/>
    </source>
</evidence>
<dbReference type="OrthoDB" id="420264at2759"/>
<evidence type="ECO:0000256" key="1">
    <source>
        <dbReference type="ARBA" id="ARBA00006924"/>
    </source>
</evidence>
<dbReference type="InterPro" id="IPR003000">
    <property type="entry name" value="Sirtuin"/>
</dbReference>
<dbReference type="GO" id="GO:0070403">
    <property type="term" value="F:NAD+ binding"/>
    <property type="evidence" value="ECO:0007669"/>
    <property type="project" value="UniProtKB-UniRule"/>
</dbReference>
<gene>
    <name evidence="12" type="ORF">TRFO_04439</name>
</gene>
<dbReference type="InterPro" id="IPR026591">
    <property type="entry name" value="Sirtuin_cat_small_dom_sf"/>
</dbReference>
<dbReference type="Proteomes" id="UP000179807">
    <property type="component" value="Unassembled WGS sequence"/>
</dbReference>
<name>A0A1J4KJ90_9EUKA</name>